<keyword evidence="2" id="KW-0808">Transferase</keyword>
<evidence type="ECO:0000259" key="1">
    <source>
        <dbReference type="Pfam" id="PF00535"/>
    </source>
</evidence>
<dbReference type="Pfam" id="PF00535">
    <property type="entry name" value="Glycos_transf_2"/>
    <property type="match status" value="1"/>
</dbReference>
<reference evidence="2" key="1">
    <citation type="submission" date="2016-10" db="EMBL/GenBank/DDBJ databases">
        <title>The High Quality Genome of Vibrio alginolyticus K01M1.</title>
        <authorList>
            <person name="Wendling C."/>
            <person name="Chibani C.M."/>
            <person name="Hertel R."/>
            <person name="Sproer C."/>
            <person name="Bunk B."/>
            <person name="Overmann J."/>
            <person name="Roth O."/>
            <person name="Liesegang H."/>
        </authorList>
    </citation>
    <scope>NUCLEOTIDE SEQUENCE</scope>
    <source>
        <strain evidence="2">K05K4</strain>
    </source>
</reference>
<sequence length="298" mass="34919">MSKYRYTVIIPFYNANETIGRLLNTIPSRNDIQILVIDDNSDNTNLELFKTRSNLQYIVNDTGVKGAGSCRNIGLNHALGDFVLFCDADDYMLENAFNIFDEYYNSDFDIIYFKPTSICSNIDHVSVRHVAYEILVDDLVNMGNEDCRYKFYVPWSKLIRRNLIDENDIRFDQVIASNDVNFSLKVGFYAKRVSGDKRSIYCVVESNNSLTKKTSEEVIDSRYYAMCRYNEFLVNNNLKDKLNPMTFHLKNSLKFGIYKLLMRFFETKYYGYPTFHNLSSIKMLFRKYALIREIKNKG</sequence>
<dbReference type="InterPro" id="IPR029044">
    <property type="entry name" value="Nucleotide-diphossugar_trans"/>
</dbReference>
<dbReference type="Gene3D" id="3.90.550.10">
    <property type="entry name" value="Spore Coat Polysaccharide Biosynthesis Protein SpsA, Chain A"/>
    <property type="match status" value="1"/>
</dbReference>
<gene>
    <name evidence="2" type="primary">epsJ</name>
    <name evidence="2" type="ORF">K05K4_02180</name>
</gene>
<dbReference type="AlphaFoldDB" id="A0A1W6UGQ1"/>
<dbReference type="SUPFAM" id="SSF53448">
    <property type="entry name" value="Nucleotide-diphospho-sugar transferases"/>
    <property type="match status" value="1"/>
</dbReference>
<organism evidence="2">
    <name type="scientific">Vibrio alginolyticus</name>
    <dbReference type="NCBI Taxonomy" id="663"/>
    <lineage>
        <taxon>Bacteria</taxon>
        <taxon>Pseudomonadati</taxon>
        <taxon>Pseudomonadota</taxon>
        <taxon>Gammaproteobacteria</taxon>
        <taxon>Vibrionales</taxon>
        <taxon>Vibrionaceae</taxon>
        <taxon>Vibrio</taxon>
    </lineage>
</organism>
<dbReference type="EC" id="2.4.-.-" evidence="2"/>
<protein>
    <submittedName>
        <fullName evidence="2">Putative glycosyltransferase EpsJ</fullName>
        <ecNumber evidence="2">2.4.-.-</ecNumber>
    </submittedName>
</protein>
<feature type="domain" description="Glycosyltransferase 2-like" evidence="1">
    <location>
        <begin position="7"/>
        <end position="165"/>
    </location>
</feature>
<dbReference type="CDD" id="cd00761">
    <property type="entry name" value="Glyco_tranf_GTA_type"/>
    <property type="match status" value="1"/>
</dbReference>
<dbReference type="RefSeq" id="WP_157664332.1">
    <property type="nucleotide sequence ID" value="NZ_CP017889.1"/>
</dbReference>
<dbReference type="PANTHER" id="PTHR22916:SF3">
    <property type="entry name" value="UDP-GLCNAC:BETAGAL BETA-1,3-N-ACETYLGLUCOSAMINYLTRANSFERASE-LIKE PROTEIN 1"/>
    <property type="match status" value="1"/>
</dbReference>
<dbReference type="EMBL" id="CP017902">
    <property type="protein sequence ID" value="ARP17114.1"/>
    <property type="molecule type" value="Genomic_DNA"/>
</dbReference>
<dbReference type="GO" id="GO:0016758">
    <property type="term" value="F:hexosyltransferase activity"/>
    <property type="evidence" value="ECO:0007669"/>
    <property type="project" value="UniProtKB-ARBA"/>
</dbReference>
<proteinExistence type="predicted"/>
<dbReference type="PANTHER" id="PTHR22916">
    <property type="entry name" value="GLYCOSYLTRANSFERASE"/>
    <property type="match status" value="1"/>
</dbReference>
<dbReference type="InterPro" id="IPR001173">
    <property type="entry name" value="Glyco_trans_2-like"/>
</dbReference>
<accession>A0A1W6UGQ1</accession>
<name>A0A1W6UGQ1_VIBAL</name>
<keyword evidence="2" id="KW-0328">Glycosyltransferase</keyword>
<evidence type="ECO:0000313" key="2">
    <source>
        <dbReference type="EMBL" id="ARP17114.1"/>
    </source>
</evidence>